<dbReference type="EMBL" id="FNIN01000005">
    <property type="protein sequence ID" value="SDN70599.1"/>
    <property type="molecule type" value="Genomic_DNA"/>
</dbReference>
<evidence type="ECO:0000313" key="2">
    <source>
        <dbReference type="Proteomes" id="UP000199602"/>
    </source>
</evidence>
<dbReference type="PIRSF" id="PIRSF039014">
    <property type="entry name" value="OTR_cyc"/>
    <property type="match status" value="1"/>
</dbReference>
<dbReference type="NCBIfam" id="TIGR04315">
    <property type="entry name" value="octaheme_Shew"/>
    <property type="match status" value="1"/>
</dbReference>
<dbReference type="InterPro" id="IPR024673">
    <property type="entry name" value="Octahem_Cyt_c"/>
</dbReference>
<dbReference type="Proteomes" id="UP000199602">
    <property type="component" value="Unassembled WGS sequence"/>
</dbReference>
<dbReference type="STRING" id="206665.SAMN04488516_10555"/>
<evidence type="ECO:0000313" key="1">
    <source>
        <dbReference type="EMBL" id="SDN70599.1"/>
    </source>
</evidence>
<gene>
    <name evidence="1" type="ORF">SAMN04488516_10555</name>
</gene>
<sequence>MSKIDCLICHDRTGSYKKAPPKAGMPDPKVDLVYVAQNVGQPTRKNCGYCHFSGGGGDAVKHADLNSALFWPKRTCDVHMGGYGFECIDCHRTRQHKISGRSMSAPVAEGGFSCEDCHSKNPHYGNNLLDHHLNKHCETIACNTCHSPVYSKCVPTKVWWDWSTAGNKKRGVEKGKYGKPVYHFKKGSFRWKESAKPEYAWFNGYVKRMFFGDKIDPRAKGFTDNDNLTFEQKQKLVFTNIIQPVGSINDPNSKITPFKVMRGIQGADAEYRYLLVPHLFPYNKEDKTAYWKSFDWHKSFAEGMKKAGLKYSGKYIWVGTKMYWRIEHEVMPKEFALSCVQCHESLKGERTCDRCHQDNRNVDFKKLAFKGTDFKYMHMQGRDVKDLIGQTDYINFKALGYKGDPIIYGGRFKKLPLGYKK</sequence>
<dbReference type="AlphaFoldDB" id="A0A1H0DKL6"/>
<organism evidence="1 2">
    <name type="scientific">Desulfonauticus submarinus</name>
    <dbReference type="NCBI Taxonomy" id="206665"/>
    <lineage>
        <taxon>Bacteria</taxon>
        <taxon>Pseudomonadati</taxon>
        <taxon>Thermodesulfobacteriota</taxon>
        <taxon>Desulfovibrionia</taxon>
        <taxon>Desulfovibrionales</taxon>
        <taxon>Desulfonauticaceae</taxon>
        <taxon>Desulfonauticus</taxon>
    </lineage>
</organism>
<dbReference type="SUPFAM" id="SSF48695">
    <property type="entry name" value="Multiheme cytochromes"/>
    <property type="match status" value="1"/>
</dbReference>
<proteinExistence type="predicted"/>
<accession>A0A1H0DKL6</accession>
<dbReference type="Gene3D" id="3.90.10.10">
    <property type="entry name" value="Cytochrome C3"/>
    <property type="match status" value="1"/>
</dbReference>
<dbReference type="InterPro" id="IPR036280">
    <property type="entry name" value="Multihaem_cyt_sf"/>
</dbReference>
<protein>
    <submittedName>
        <fullName evidence="1">Octaheme c-type cytochrome, tetrathionate reductase family</fullName>
    </submittedName>
</protein>
<reference evidence="1 2" key="1">
    <citation type="submission" date="2016-10" db="EMBL/GenBank/DDBJ databases">
        <authorList>
            <person name="de Groot N.N."/>
        </authorList>
    </citation>
    <scope>NUCLEOTIDE SEQUENCE [LARGE SCALE GENOMIC DNA]</scope>
    <source>
        <strain evidence="1 2">DSM 15269</strain>
    </source>
</reference>
<name>A0A1H0DKL6_9BACT</name>
<dbReference type="Pfam" id="PF11783">
    <property type="entry name" value="Cytochrome_cB"/>
    <property type="match status" value="1"/>
</dbReference>
<keyword evidence="2" id="KW-1185">Reference proteome</keyword>